<dbReference type="EMBL" id="JABTTQ020000009">
    <property type="protein sequence ID" value="KAK6150028.1"/>
    <property type="molecule type" value="Genomic_DNA"/>
</dbReference>
<keyword evidence="2" id="KW-1185">Reference proteome</keyword>
<evidence type="ECO:0000313" key="1">
    <source>
        <dbReference type="EMBL" id="KAK6150028.1"/>
    </source>
</evidence>
<dbReference type="SUPFAM" id="SSF50630">
    <property type="entry name" value="Acid proteases"/>
    <property type="match status" value="1"/>
</dbReference>
<reference evidence="1 2" key="1">
    <citation type="journal article" date="2021" name="Comput. Struct. Biotechnol. J.">
        <title>De novo genome assembly of the potent medicinal plant Rehmannia glutinosa using nanopore technology.</title>
        <authorList>
            <person name="Ma L."/>
            <person name="Dong C."/>
            <person name="Song C."/>
            <person name="Wang X."/>
            <person name="Zheng X."/>
            <person name="Niu Y."/>
            <person name="Chen S."/>
            <person name="Feng W."/>
        </authorList>
    </citation>
    <scope>NUCLEOTIDE SEQUENCE [LARGE SCALE GENOMIC DNA]</scope>
    <source>
        <strain evidence="1">DH-2019</strain>
    </source>
</reference>
<comment type="caution">
    <text evidence="1">The sequence shown here is derived from an EMBL/GenBank/DDBJ whole genome shotgun (WGS) entry which is preliminary data.</text>
</comment>
<dbReference type="InterPro" id="IPR021109">
    <property type="entry name" value="Peptidase_aspartic_dom_sf"/>
</dbReference>
<sequence>MADDTRMKDLQEAQKRLDHILQTEAMKREATEQKLQEQMAGMSTEMQEQMLGLNGKYDHLTTTLATIQLQLLNLSKGKGVMEEESILGGPPGFSSEDINSRNQSTFRGRLQGDHQEEELSYQHTSQEEGLTAEVLEEEMEEIQMSLNVLSGEDGLTTMRLIGECGDHKLHILIDSGSTLSFIQEDTAKKLGCYLERAKPLMVKVANGQKMVSSYKAVRFKWSMQGHSFTYSPRVLKNEGCDMILGGDWLKSCTPIELDYEKMTFTVSLMGKRVKLQALTSNAECKYISGSVLYQMLHLDFPTQIEEVFVLTVDGQNYEDNPALQRLLGELKECWGKTRKSCNFCRNWEKRKVVKKERNQEDKCHNLERGFCEG</sequence>
<proteinExistence type="predicted"/>
<evidence type="ECO:0000313" key="2">
    <source>
        <dbReference type="Proteomes" id="UP001318860"/>
    </source>
</evidence>
<name>A0ABR0WR94_REHGL</name>
<dbReference type="Proteomes" id="UP001318860">
    <property type="component" value="Unassembled WGS sequence"/>
</dbReference>
<dbReference type="Pfam" id="PF08284">
    <property type="entry name" value="RVP_2"/>
    <property type="match status" value="1"/>
</dbReference>
<organism evidence="1 2">
    <name type="scientific">Rehmannia glutinosa</name>
    <name type="common">Chinese foxglove</name>
    <dbReference type="NCBI Taxonomy" id="99300"/>
    <lineage>
        <taxon>Eukaryota</taxon>
        <taxon>Viridiplantae</taxon>
        <taxon>Streptophyta</taxon>
        <taxon>Embryophyta</taxon>
        <taxon>Tracheophyta</taxon>
        <taxon>Spermatophyta</taxon>
        <taxon>Magnoliopsida</taxon>
        <taxon>eudicotyledons</taxon>
        <taxon>Gunneridae</taxon>
        <taxon>Pentapetalae</taxon>
        <taxon>asterids</taxon>
        <taxon>lamiids</taxon>
        <taxon>Lamiales</taxon>
        <taxon>Orobanchaceae</taxon>
        <taxon>Rehmannieae</taxon>
        <taxon>Rehmannia</taxon>
    </lineage>
</organism>
<protein>
    <submittedName>
        <fullName evidence="1">Uncharacterized protein</fullName>
    </submittedName>
</protein>
<accession>A0ABR0WR94</accession>
<gene>
    <name evidence="1" type="ORF">DH2020_017553</name>
</gene>
<dbReference type="Gene3D" id="2.40.70.10">
    <property type="entry name" value="Acid Proteases"/>
    <property type="match status" value="1"/>
</dbReference>
<dbReference type="CDD" id="cd00303">
    <property type="entry name" value="retropepsin_like"/>
    <property type="match status" value="1"/>
</dbReference>